<sequence>MIEIAGDGIPGYLWAQMARPGETPLDVGEQRARREEGGFSYRHATVAEIGDHVAGMILAYRLPDISDEDRSSLAELPEFLRPFVELEFEVPGSFYINALAVHEPYRSRGIGARLLRKAEGQAIEAGCHQMSVQHFLLNPRAGAFYRRYGFRPFGERTLMPHPAHPQEDRSILLVRDL</sequence>
<evidence type="ECO:0000313" key="4">
    <source>
        <dbReference type="EMBL" id="QEX17583.1"/>
    </source>
</evidence>
<organism evidence="4 5">
    <name type="scientific">Hypericibacter terrae</name>
    <dbReference type="NCBI Taxonomy" id="2602015"/>
    <lineage>
        <taxon>Bacteria</taxon>
        <taxon>Pseudomonadati</taxon>
        <taxon>Pseudomonadota</taxon>
        <taxon>Alphaproteobacteria</taxon>
        <taxon>Rhodospirillales</taxon>
        <taxon>Dongiaceae</taxon>
        <taxon>Hypericibacter</taxon>
    </lineage>
</organism>
<dbReference type="Proteomes" id="UP000326202">
    <property type="component" value="Chromosome"/>
</dbReference>
<dbReference type="EMBL" id="CP042906">
    <property type="protein sequence ID" value="QEX17583.1"/>
    <property type="molecule type" value="Genomic_DNA"/>
</dbReference>
<dbReference type="InterPro" id="IPR000182">
    <property type="entry name" value="GNAT_dom"/>
</dbReference>
<dbReference type="PANTHER" id="PTHR43877">
    <property type="entry name" value="AMINOALKYLPHOSPHONATE N-ACETYLTRANSFERASE-RELATED-RELATED"/>
    <property type="match status" value="1"/>
</dbReference>
<evidence type="ECO:0000313" key="5">
    <source>
        <dbReference type="Proteomes" id="UP000326202"/>
    </source>
</evidence>
<protein>
    <recommendedName>
        <fullName evidence="3">N-acetyltransferase domain-containing protein</fullName>
    </recommendedName>
</protein>
<dbReference type="KEGG" id="htq:FRZ44_28850"/>
<keyword evidence="5" id="KW-1185">Reference proteome</keyword>
<keyword evidence="2" id="KW-0012">Acyltransferase</keyword>
<dbReference type="Pfam" id="PF00583">
    <property type="entry name" value="Acetyltransf_1"/>
    <property type="match status" value="1"/>
</dbReference>
<feature type="domain" description="N-acetyltransferase" evidence="3">
    <location>
        <begin position="1"/>
        <end position="177"/>
    </location>
</feature>
<dbReference type="SUPFAM" id="SSF55729">
    <property type="entry name" value="Acyl-CoA N-acyltransferases (Nat)"/>
    <property type="match status" value="1"/>
</dbReference>
<dbReference type="PROSITE" id="PS51186">
    <property type="entry name" value="GNAT"/>
    <property type="match status" value="1"/>
</dbReference>
<proteinExistence type="predicted"/>
<keyword evidence="1" id="KW-0808">Transferase</keyword>
<gene>
    <name evidence="4" type="ORF">FRZ44_28850</name>
</gene>
<dbReference type="InterPro" id="IPR050832">
    <property type="entry name" value="Bact_Acetyltransf"/>
</dbReference>
<evidence type="ECO:0000256" key="1">
    <source>
        <dbReference type="ARBA" id="ARBA00022679"/>
    </source>
</evidence>
<accession>A0A5J6MJL1</accession>
<dbReference type="CDD" id="cd04301">
    <property type="entry name" value="NAT_SF"/>
    <property type="match status" value="1"/>
</dbReference>
<name>A0A5J6MJL1_9PROT</name>
<reference evidence="4 5" key="1">
    <citation type="submission" date="2019-08" db="EMBL/GenBank/DDBJ databases">
        <title>Hyperibacter terrae gen. nov., sp. nov. and Hyperibacter viscosus sp. nov., two new members in the family Rhodospirillaceae isolated from the rhizosphere of Hypericum perforatum.</title>
        <authorList>
            <person name="Noviana Z."/>
        </authorList>
    </citation>
    <scope>NUCLEOTIDE SEQUENCE [LARGE SCALE GENOMIC DNA]</scope>
    <source>
        <strain evidence="4 5">R5913</strain>
    </source>
</reference>
<evidence type="ECO:0000256" key="2">
    <source>
        <dbReference type="ARBA" id="ARBA00023315"/>
    </source>
</evidence>
<dbReference type="InterPro" id="IPR016181">
    <property type="entry name" value="Acyl_CoA_acyltransferase"/>
</dbReference>
<dbReference type="GO" id="GO:0016747">
    <property type="term" value="F:acyltransferase activity, transferring groups other than amino-acyl groups"/>
    <property type="evidence" value="ECO:0007669"/>
    <property type="project" value="InterPro"/>
</dbReference>
<dbReference type="AlphaFoldDB" id="A0A5J6MJL1"/>
<evidence type="ECO:0000259" key="3">
    <source>
        <dbReference type="PROSITE" id="PS51186"/>
    </source>
</evidence>
<dbReference type="Gene3D" id="3.40.630.30">
    <property type="match status" value="1"/>
</dbReference>